<evidence type="ECO:0000256" key="1">
    <source>
        <dbReference type="ARBA" id="ARBA00002523"/>
    </source>
</evidence>
<dbReference type="AlphaFoldDB" id="A0A1V0FYV7"/>
<evidence type="ECO:0000256" key="8">
    <source>
        <dbReference type="ARBA" id="ARBA00023288"/>
    </source>
</evidence>
<keyword evidence="6" id="KW-0472">Membrane</keyword>
<proteinExistence type="predicted"/>
<evidence type="ECO:0000256" key="6">
    <source>
        <dbReference type="ARBA" id="ARBA00023136"/>
    </source>
</evidence>
<feature type="chain" id="PRO_5013341649" evidence="10">
    <location>
        <begin position="27"/>
        <end position="454"/>
    </location>
</feature>
<evidence type="ECO:0000259" key="11">
    <source>
        <dbReference type="Pfam" id="PF13206"/>
    </source>
</evidence>
<evidence type="ECO:0000313" key="12">
    <source>
        <dbReference type="EMBL" id="ARB50684.1"/>
    </source>
</evidence>
<evidence type="ECO:0000256" key="5">
    <source>
        <dbReference type="ARBA" id="ARBA00022729"/>
    </source>
</evidence>
<dbReference type="InterPro" id="IPR025932">
    <property type="entry name" value="Trypano_VSG_B_N_dom"/>
</dbReference>
<feature type="domain" description="Trypanosome variant surface glycoprotein B-type N-terminal" evidence="11">
    <location>
        <begin position="17"/>
        <end position="363"/>
    </location>
</feature>
<keyword evidence="7" id="KW-0325">Glycoprotein</keyword>
<feature type="signal peptide" evidence="10">
    <location>
        <begin position="1"/>
        <end position="26"/>
    </location>
</feature>
<evidence type="ECO:0000256" key="9">
    <source>
        <dbReference type="SAM" id="MobiDB-lite"/>
    </source>
</evidence>
<evidence type="ECO:0000256" key="10">
    <source>
        <dbReference type="SAM" id="SignalP"/>
    </source>
</evidence>
<protein>
    <submittedName>
        <fullName evidence="12">Variant surface glycoprotein</fullName>
    </submittedName>
</protein>
<dbReference type="VEuPathDB" id="TriTrypDB:Tbg972.3.100"/>
<reference evidence="12" key="1">
    <citation type="submission" date="2016-12" db="EMBL/GenBank/DDBJ databases">
        <title>Extending the VSGnome of Trypanosoma brucei strain TREU927.</title>
        <authorList>
            <person name="Cross G.A."/>
        </authorList>
    </citation>
    <scope>NUCLEOTIDE SEQUENCE</scope>
    <source>
        <strain evidence="12">Tb927.99.590</strain>
    </source>
</reference>
<keyword evidence="4" id="KW-0336">GPI-anchor</keyword>
<evidence type="ECO:0000256" key="3">
    <source>
        <dbReference type="ARBA" id="ARBA00022475"/>
    </source>
</evidence>
<dbReference type="EMBL" id="KY404433">
    <property type="protein sequence ID" value="ARB50684.1"/>
    <property type="molecule type" value="Genomic_DNA"/>
</dbReference>
<comment type="subcellular location">
    <subcellularLocation>
        <location evidence="2">Cell membrane</location>
        <topology evidence="2">Lipid-anchor</topology>
        <topology evidence="2">GPI-anchor</topology>
    </subcellularLocation>
</comment>
<dbReference type="VEuPathDB" id="TriTrypDB:Tb427_000260200"/>
<evidence type="ECO:0000256" key="4">
    <source>
        <dbReference type="ARBA" id="ARBA00022622"/>
    </source>
</evidence>
<sequence length="454" mass="50163">MQAIQTPIATLLLYMTIVSSTKKAEANNHAKSAHVFFTLCSIYRNVDRMRNQDFKPLDADADYKEILVFNMSTADSDWQQLFSDDSTANTWQAKSAALKSKDAGINWEDVWDHWRNSAKAIKDDKTPWGKKWAGKKDDPRSPQVKVMLEALASEAHELLMAEKIVPQVTTKPLTKEITEAAEAVLCGGKTSWNKPNPGCTEPAASECTKTTLCTDSEAGKSLSQDMICLCLTNTNSECILTAGGSSLASGGSYQAGGWTDLLSNCPRADTDESAATKLRHDLAALQAQIGHGKSEDGAVILGSEHTTNCHNPASACVNYGKHYTKEKKGFVDIPWAKQLQTLLVKQELLDSAAADNKKRKERLSQLAKTAAVLYESKLDRIDVLSKTERSEMTDTKAPKETKCTKKNTTAAECPSEHCHYDCSKNKGMQIQNSNRKHSSRSRRGTKRWTSFKWM</sequence>
<dbReference type="VEuPathDB" id="TriTrypDB:Tb11.v5.0138"/>
<organism evidence="12">
    <name type="scientific">Trypanosoma brucei</name>
    <dbReference type="NCBI Taxonomy" id="5691"/>
    <lineage>
        <taxon>Eukaryota</taxon>
        <taxon>Discoba</taxon>
        <taxon>Euglenozoa</taxon>
        <taxon>Kinetoplastea</taxon>
        <taxon>Metakinetoplastina</taxon>
        <taxon>Trypanosomatida</taxon>
        <taxon>Trypanosomatidae</taxon>
        <taxon>Trypanosoma</taxon>
    </lineage>
</organism>
<evidence type="ECO:0000256" key="7">
    <source>
        <dbReference type="ARBA" id="ARBA00023180"/>
    </source>
</evidence>
<dbReference type="GO" id="GO:0098552">
    <property type="term" value="C:side of membrane"/>
    <property type="evidence" value="ECO:0007669"/>
    <property type="project" value="UniProtKB-KW"/>
</dbReference>
<name>A0A1V0FYV7_9TRYP</name>
<feature type="region of interest" description="Disordered" evidence="9">
    <location>
        <begin position="428"/>
        <end position="454"/>
    </location>
</feature>
<dbReference type="Pfam" id="PF13206">
    <property type="entry name" value="VSG_B"/>
    <property type="match status" value="1"/>
</dbReference>
<feature type="compositionally biased region" description="Basic residues" evidence="9">
    <location>
        <begin position="434"/>
        <end position="446"/>
    </location>
</feature>
<keyword evidence="5 10" id="KW-0732">Signal</keyword>
<evidence type="ECO:0000256" key="2">
    <source>
        <dbReference type="ARBA" id="ARBA00004609"/>
    </source>
</evidence>
<accession>A0A1V0FYV7</accession>
<comment type="function">
    <text evidence="1">VSG forms a coat on the surface of the parasite. The trypanosome evades the immune response of the host by expressing a series of antigenically distinct VSGs from an estimated 1000 VSG genes.</text>
</comment>
<keyword evidence="8" id="KW-0449">Lipoprotein</keyword>
<dbReference type="GO" id="GO:0005886">
    <property type="term" value="C:plasma membrane"/>
    <property type="evidence" value="ECO:0007669"/>
    <property type="project" value="UniProtKB-SubCell"/>
</dbReference>
<keyword evidence="3" id="KW-1003">Cell membrane</keyword>